<sequence>MDVKNVFLNGTLCDEVYMKSIPNTSSPPYEVISDLQHYLGEQFEMKDLGSLNYFLGLKVLKRSDGYLLSQAKC</sequence>
<evidence type="ECO:0000313" key="4">
    <source>
        <dbReference type="Proteomes" id="UP000321947"/>
    </source>
</evidence>
<evidence type="ECO:0000313" key="2">
    <source>
        <dbReference type="EMBL" id="TYK21110.1"/>
    </source>
</evidence>
<evidence type="ECO:0000313" key="3">
    <source>
        <dbReference type="Proteomes" id="UP000321393"/>
    </source>
</evidence>
<dbReference type="AlphaFoldDB" id="A0A5D3DCB0"/>
<dbReference type="EMBL" id="SSTD01005932">
    <property type="protein sequence ID" value="TYK21110.1"/>
    <property type="molecule type" value="Genomic_DNA"/>
</dbReference>
<dbReference type="Proteomes" id="UP000321947">
    <property type="component" value="Unassembled WGS sequence"/>
</dbReference>
<name>A0A5D3DCB0_CUCMM</name>
<dbReference type="Proteomes" id="UP000321393">
    <property type="component" value="Unassembled WGS sequence"/>
</dbReference>
<dbReference type="EMBL" id="SSTE01000109">
    <property type="protein sequence ID" value="KAA0068188.1"/>
    <property type="molecule type" value="Genomic_DNA"/>
</dbReference>
<evidence type="ECO:0000313" key="1">
    <source>
        <dbReference type="EMBL" id="KAA0068188.1"/>
    </source>
</evidence>
<dbReference type="OrthoDB" id="2012657at2759"/>
<comment type="caution">
    <text evidence="2">The sequence shown here is derived from an EMBL/GenBank/DDBJ whole genome shotgun (WGS) entry which is preliminary data.</text>
</comment>
<accession>A0A5D3DCB0</accession>
<proteinExistence type="predicted"/>
<protein>
    <submittedName>
        <fullName evidence="1 2">Mitochondrial protein</fullName>
    </submittedName>
</protein>
<gene>
    <name evidence="2" type="ORF">E5676_scaffold392G00830</name>
    <name evidence="1" type="ORF">E6C27_scaffold238G001660</name>
</gene>
<organism evidence="2 4">
    <name type="scientific">Cucumis melo var. makuwa</name>
    <name type="common">Oriental melon</name>
    <dbReference type="NCBI Taxonomy" id="1194695"/>
    <lineage>
        <taxon>Eukaryota</taxon>
        <taxon>Viridiplantae</taxon>
        <taxon>Streptophyta</taxon>
        <taxon>Embryophyta</taxon>
        <taxon>Tracheophyta</taxon>
        <taxon>Spermatophyta</taxon>
        <taxon>Magnoliopsida</taxon>
        <taxon>eudicotyledons</taxon>
        <taxon>Gunneridae</taxon>
        <taxon>Pentapetalae</taxon>
        <taxon>rosids</taxon>
        <taxon>fabids</taxon>
        <taxon>Cucurbitales</taxon>
        <taxon>Cucurbitaceae</taxon>
        <taxon>Benincaseae</taxon>
        <taxon>Cucumis</taxon>
    </lineage>
</organism>
<reference evidence="3 4" key="1">
    <citation type="submission" date="2019-08" db="EMBL/GenBank/DDBJ databases">
        <title>Draft genome sequences of two oriental melons (Cucumis melo L. var makuwa).</title>
        <authorList>
            <person name="Kwon S.-Y."/>
        </authorList>
    </citation>
    <scope>NUCLEOTIDE SEQUENCE [LARGE SCALE GENOMIC DNA]</scope>
    <source>
        <strain evidence="4">cv. Chang Bougi</strain>
        <strain evidence="3">cv. SW 3</strain>
        <tissue evidence="2">Leaf</tissue>
    </source>
</reference>